<accession>A0AA36CVH5</accession>
<feature type="compositionally biased region" description="Basic and acidic residues" evidence="1">
    <location>
        <begin position="118"/>
        <end position="127"/>
    </location>
</feature>
<evidence type="ECO:0000256" key="1">
    <source>
        <dbReference type="SAM" id="MobiDB-lite"/>
    </source>
</evidence>
<protein>
    <submittedName>
        <fullName evidence="2">Uncharacterized protein</fullName>
    </submittedName>
</protein>
<evidence type="ECO:0000313" key="3">
    <source>
        <dbReference type="Proteomes" id="UP001177023"/>
    </source>
</evidence>
<proteinExistence type="predicted"/>
<feature type="compositionally biased region" description="Basic and acidic residues" evidence="1">
    <location>
        <begin position="328"/>
        <end position="339"/>
    </location>
</feature>
<dbReference type="EMBL" id="CATQJA010002640">
    <property type="protein sequence ID" value="CAJ0575664.1"/>
    <property type="molecule type" value="Genomic_DNA"/>
</dbReference>
<comment type="caution">
    <text evidence="2">The sequence shown here is derived from an EMBL/GenBank/DDBJ whole genome shotgun (WGS) entry which is preliminary data.</text>
</comment>
<reference evidence="2" key="1">
    <citation type="submission" date="2023-06" db="EMBL/GenBank/DDBJ databases">
        <authorList>
            <person name="Delattre M."/>
        </authorList>
    </citation>
    <scope>NUCLEOTIDE SEQUENCE</scope>
    <source>
        <strain evidence="2">AF72</strain>
    </source>
</reference>
<feature type="region of interest" description="Disordered" evidence="1">
    <location>
        <begin position="100"/>
        <end position="171"/>
    </location>
</feature>
<gene>
    <name evidence="2" type="ORF">MSPICULIGERA_LOCUS13973</name>
</gene>
<dbReference type="AlphaFoldDB" id="A0AA36CVH5"/>
<feature type="non-terminal residue" evidence="2">
    <location>
        <position position="412"/>
    </location>
</feature>
<feature type="region of interest" description="Disordered" evidence="1">
    <location>
        <begin position="1"/>
        <end position="82"/>
    </location>
</feature>
<keyword evidence="3" id="KW-1185">Reference proteome</keyword>
<evidence type="ECO:0000313" key="2">
    <source>
        <dbReference type="EMBL" id="CAJ0575664.1"/>
    </source>
</evidence>
<organism evidence="2 3">
    <name type="scientific">Mesorhabditis spiculigera</name>
    <dbReference type="NCBI Taxonomy" id="96644"/>
    <lineage>
        <taxon>Eukaryota</taxon>
        <taxon>Metazoa</taxon>
        <taxon>Ecdysozoa</taxon>
        <taxon>Nematoda</taxon>
        <taxon>Chromadorea</taxon>
        <taxon>Rhabditida</taxon>
        <taxon>Rhabditina</taxon>
        <taxon>Rhabditomorpha</taxon>
        <taxon>Rhabditoidea</taxon>
        <taxon>Rhabditidae</taxon>
        <taxon>Mesorhabditinae</taxon>
        <taxon>Mesorhabditis</taxon>
    </lineage>
</organism>
<sequence length="412" mass="45479">MPRRKQAEAVATTPQVSRGRMTRARARAISESDQPEEVFQTPETVTRKRGKKAKKPATPVVAQPTDDFMDEDEPENVPPVQQAAHAEFNPEPVISEDEYMDADEPKDERLSSGTFVITRDDEKEEKAPATPKAIFDDEGQAATSPIAVSPVKSRSRSRGPLTPGERFRKDHEKLAANIETLEERAARLSAKRQQHKKDTAGTVFDRLSTPRQNHVAALNDAKGFDFGSGKKIDTNFGTGNRKLQFEGVDVPNNEKRTPSGKKGVAQVDVKSRTRPQSTRKEDQEAARSAARQQAVDKKRNFTPAKLTMPTTNPNIERLATPKSALRAGDSRRMAKESRGRGPITKHAPGVAFVDTTQLSDVQFTRAIELGILVKKGAAIIFEEPIYTELLGAAGTRKEKTVLTEIRSRIIAK</sequence>
<dbReference type="Proteomes" id="UP001177023">
    <property type="component" value="Unassembled WGS sequence"/>
</dbReference>
<feature type="region of interest" description="Disordered" evidence="1">
    <location>
        <begin position="233"/>
        <end position="347"/>
    </location>
</feature>
<name>A0AA36CVH5_9BILA</name>